<feature type="compositionally biased region" description="Low complexity" evidence="1">
    <location>
        <begin position="364"/>
        <end position="377"/>
    </location>
</feature>
<reference evidence="2" key="1">
    <citation type="journal article" date="2020" name="Stud. Mycol.">
        <title>101 Dothideomycetes genomes: a test case for predicting lifestyles and emergence of pathogens.</title>
        <authorList>
            <person name="Haridas S."/>
            <person name="Albert R."/>
            <person name="Binder M."/>
            <person name="Bloem J."/>
            <person name="Labutti K."/>
            <person name="Salamov A."/>
            <person name="Andreopoulos B."/>
            <person name="Baker S."/>
            <person name="Barry K."/>
            <person name="Bills G."/>
            <person name="Bluhm B."/>
            <person name="Cannon C."/>
            <person name="Castanera R."/>
            <person name="Culley D."/>
            <person name="Daum C."/>
            <person name="Ezra D."/>
            <person name="Gonzalez J."/>
            <person name="Henrissat B."/>
            <person name="Kuo A."/>
            <person name="Liang C."/>
            <person name="Lipzen A."/>
            <person name="Lutzoni F."/>
            <person name="Magnuson J."/>
            <person name="Mondo S."/>
            <person name="Nolan M."/>
            <person name="Ohm R."/>
            <person name="Pangilinan J."/>
            <person name="Park H.-J."/>
            <person name="Ramirez L."/>
            <person name="Alfaro M."/>
            <person name="Sun H."/>
            <person name="Tritt A."/>
            <person name="Yoshinaga Y."/>
            <person name="Zwiers L.-H."/>
            <person name="Turgeon B."/>
            <person name="Goodwin S."/>
            <person name="Spatafora J."/>
            <person name="Crous P."/>
            <person name="Grigoriev I."/>
        </authorList>
    </citation>
    <scope>NUCLEOTIDE SEQUENCE</scope>
    <source>
        <strain evidence="2">CBS 473.64</strain>
    </source>
</reference>
<feature type="compositionally biased region" description="Low complexity" evidence="1">
    <location>
        <begin position="118"/>
        <end position="128"/>
    </location>
</feature>
<proteinExistence type="predicted"/>
<accession>A0A6A6RMW9</accession>
<dbReference type="InterPro" id="IPR013951">
    <property type="entry name" value="Rxt3"/>
</dbReference>
<feature type="compositionally biased region" description="Basic and acidic residues" evidence="1">
    <location>
        <begin position="463"/>
        <end position="476"/>
    </location>
</feature>
<dbReference type="Pfam" id="PF08642">
    <property type="entry name" value="Rxt3"/>
    <property type="match status" value="1"/>
</dbReference>
<feature type="compositionally biased region" description="Basic and acidic residues" evidence="1">
    <location>
        <begin position="661"/>
        <end position="675"/>
    </location>
</feature>
<feature type="region of interest" description="Disordered" evidence="1">
    <location>
        <begin position="568"/>
        <end position="769"/>
    </location>
</feature>
<evidence type="ECO:0000256" key="1">
    <source>
        <dbReference type="SAM" id="MobiDB-lite"/>
    </source>
</evidence>
<feature type="compositionally biased region" description="Polar residues" evidence="1">
    <location>
        <begin position="717"/>
        <end position="736"/>
    </location>
</feature>
<organism evidence="2 3">
    <name type="scientific">Massarina eburnea CBS 473.64</name>
    <dbReference type="NCBI Taxonomy" id="1395130"/>
    <lineage>
        <taxon>Eukaryota</taxon>
        <taxon>Fungi</taxon>
        <taxon>Dikarya</taxon>
        <taxon>Ascomycota</taxon>
        <taxon>Pezizomycotina</taxon>
        <taxon>Dothideomycetes</taxon>
        <taxon>Pleosporomycetidae</taxon>
        <taxon>Pleosporales</taxon>
        <taxon>Massarineae</taxon>
        <taxon>Massarinaceae</taxon>
        <taxon>Massarina</taxon>
    </lineage>
</organism>
<feature type="compositionally biased region" description="Low complexity" evidence="1">
    <location>
        <begin position="216"/>
        <end position="227"/>
    </location>
</feature>
<feature type="compositionally biased region" description="Low complexity" evidence="1">
    <location>
        <begin position="173"/>
        <end position="193"/>
    </location>
</feature>
<evidence type="ECO:0000313" key="3">
    <source>
        <dbReference type="Proteomes" id="UP000799753"/>
    </source>
</evidence>
<sequence length="1013" mass="110694">MDARQPHPFPRPPDRPLIHNPNHQQGPPPPQTSQPFAAYPPATSQPQPPVHIPFTADPYPAARRDPFLPHSSQHVRNNSYGHMGDTSSQADRHGGWGNTARNPSHLHSNGPPPPPPSMSNSHAPSNPSLYGYDASRRRSLGGATPPNLYGAPSHEPPPPPSFARPHMPPPLSPQQQHQQHPQHPQHPHASQAPRAPYSAAFAGRELPGLGHAHRPGSSMSISSLIGGSDTGAPVQTSQSHSSPHTNAPSSNSHSMQPPSPRRGLPAAPRSDFQSFRRQPSPDRHMYGNNAPRAPEGHNYSAASPTRSYTNQASADQGRPPLTQTSQPYKPMVFQGQRSYAAAPNDPYARDPRQQPANVPPRPNSQPMGPGQPSQQSSAYDQSGPRRPPYGAPEERRRTLGESHHGRPNVAEILGGAAQVSDRDRPSTVQPVSHAAFSPPREQRGALGPNQPSRHPWRQPIPEEPPRESTENRREEPPQVYRGYGGYSAPPQGPSPFGPHSSEDMVRGGSLDHLNHRATDPYHAAPTSVPNSVDRHKAEHLSRSLSSGGSGYPGRSLYDQSHAKALLAYGPELNRRTGRASPLPQAVQGAQAQPLSVGKDPHVKSEFGRMFSGLGGLGSSTPSRGSPMPQSAQDALPPGTDLNEHLRLQRVSSQNGRKPKRVKDEDGGFDHDDMDGRGTPLGTRGAKRNKHAHPSHHHHHHAHHHHHHHHKPDEELPSASSTPFGPRQSNPPSNGAGQSHHHHHHHAAPHHHHHAPRPNQPSPPSPRLYPKVHDIQAVLDEAAKHPRRHLGSHLYEASTELPKPNSSVDDQFGYASKPKQLPRFDQNPVNCTFTIRVPRFYLKPRQRQQIVLQRHLWGAQVFRDDSDPVAAAIHSGWIRGEWDDTVNINLLDPRISIPHVPSDAEDTLAKAPVAPVNPPADMDLQIDILILPRIQEYAGTVEYGISSRKSKTHDGLSYMIHKIRWVEEGIGSRGQERTAAAMKRRLDASATLLSLLNGGEDSLRSVNGTARLHA</sequence>
<dbReference type="AlphaFoldDB" id="A0A6A6RMW9"/>
<feature type="compositionally biased region" description="Basic and acidic residues" evidence="1">
    <location>
        <begin position="392"/>
        <end position="404"/>
    </location>
</feature>
<feature type="compositionally biased region" description="Polar residues" evidence="1">
    <location>
        <begin position="233"/>
        <end position="256"/>
    </location>
</feature>
<feature type="compositionally biased region" description="Polar residues" evidence="1">
    <location>
        <begin position="70"/>
        <end position="89"/>
    </location>
</feature>
<feature type="compositionally biased region" description="Basic residues" evidence="1">
    <location>
        <begin position="738"/>
        <end position="755"/>
    </location>
</feature>
<protein>
    <submittedName>
        <fullName evidence="2">Rxt3-domain-containing protein</fullName>
    </submittedName>
</protein>
<name>A0A6A6RMW9_9PLEO</name>
<dbReference type="EMBL" id="MU006798">
    <property type="protein sequence ID" value="KAF2636515.1"/>
    <property type="molecule type" value="Genomic_DNA"/>
</dbReference>
<keyword evidence="3" id="KW-1185">Reference proteome</keyword>
<evidence type="ECO:0000313" key="2">
    <source>
        <dbReference type="EMBL" id="KAF2636515.1"/>
    </source>
</evidence>
<feature type="compositionally biased region" description="Polar residues" evidence="1">
    <location>
        <begin position="300"/>
        <end position="314"/>
    </location>
</feature>
<feature type="compositionally biased region" description="Pro residues" evidence="1">
    <location>
        <begin position="757"/>
        <end position="766"/>
    </location>
</feature>
<feature type="compositionally biased region" description="Basic residues" evidence="1">
    <location>
        <begin position="684"/>
        <end position="709"/>
    </location>
</feature>
<dbReference type="Proteomes" id="UP000799753">
    <property type="component" value="Unassembled WGS sequence"/>
</dbReference>
<gene>
    <name evidence="2" type="ORF">P280DRAFT_473062</name>
</gene>
<feature type="region of interest" description="Disordered" evidence="1">
    <location>
        <begin position="1"/>
        <end position="556"/>
    </location>
</feature>
<feature type="compositionally biased region" description="Pro residues" evidence="1">
    <location>
        <begin position="154"/>
        <end position="172"/>
    </location>
</feature>
<feature type="compositionally biased region" description="Basic and acidic residues" evidence="1">
    <location>
        <begin position="532"/>
        <end position="541"/>
    </location>
</feature>
<feature type="compositionally biased region" description="Low complexity" evidence="1">
    <location>
        <begin position="542"/>
        <end position="556"/>
    </location>
</feature>
<dbReference type="OrthoDB" id="3596986at2759"/>